<comment type="caution">
    <text evidence="1">The sequence shown here is derived from an EMBL/GenBank/DDBJ whole genome shotgun (WGS) entry which is preliminary data.</text>
</comment>
<evidence type="ECO:0000313" key="2">
    <source>
        <dbReference type="Proteomes" id="UP001234297"/>
    </source>
</evidence>
<name>A0ACC2MQ26_PERAE</name>
<accession>A0ACC2MQ26</accession>
<evidence type="ECO:0000313" key="1">
    <source>
        <dbReference type="EMBL" id="KAJ8646967.1"/>
    </source>
</evidence>
<organism evidence="1 2">
    <name type="scientific">Persea americana</name>
    <name type="common">Avocado</name>
    <dbReference type="NCBI Taxonomy" id="3435"/>
    <lineage>
        <taxon>Eukaryota</taxon>
        <taxon>Viridiplantae</taxon>
        <taxon>Streptophyta</taxon>
        <taxon>Embryophyta</taxon>
        <taxon>Tracheophyta</taxon>
        <taxon>Spermatophyta</taxon>
        <taxon>Magnoliopsida</taxon>
        <taxon>Magnoliidae</taxon>
        <taxon>Laurales</taxon>
        <taxon>Lauraceae</taxon>
        <taxon>Persea</taxon>
    </lineage>
</organism>
<reference evidence="1 2" key="1">
    <citation type="journal article" date="2022" name="Hortic Res">
        <title>A haplotype resolved chromosomal level avocado genome allows analysis of novel avocado genes.</title>
        <authorList>
            <person name="Nath O."/>
            <person name="Fletcher S.J."/>
            <person name="Hayward A."/>
            <person name="Shaw L.M."/>
            <person name="Masouleh A.K."/>
            <person name="Furtado A."/>
            <person name="Henry R.J."/>
            <person name="Mitter N."/>
        </authorList>
    </citation>
    <scope>NUCLEOTIDE SEQUENCE [LARGE SCALE GENOMIC DNA]</scope>
    <source>
        <strain evidence="2">cv. Hass</strain>
    </source>
</reference>
<gene>
    <name evidence="1" type="ORF">MRB53_008715</name>
</gene>
<protein>
    <submittedName>
        <fullName evidence="1">Uncharacterized protein</fullName>
    </submittedName>
</protein>
<dbReference type="Proteomes" id="UP001234297">
    <property type="component" value="Chromosome 2"/>
</dbReference>
<proteinExistence type="predicted"/>
<keyword evidence="2" id="KW-1185">Reference proteome</keyword>
<dbReference type="EMBL" id="CM056810">
    <property type="protein sequence ID" value="KAJ8646967.1"/>
    <property type="molecule type" value="Genomic_DNA"/>
</dbReference>
<sequence>MREKGQGSGGSGIHSCCNLLLLQRSDCCTHTRPPQKGGKKKYKRRRKKKLLPLQNRKPKTLAPFSSPFIASFFSIPPLLADRTMATNSANLSSSPPLPEAPCHRSPPRYPDFYGKHRKQVELQILNREIGFLKEELQSVGDLKPASSCCKEYAVML</sequence>